<dbReference type="InterPro" id="IPR054757">
    <property type="entry name" value="GSPE_N1E"/>
</dbReference>
<evidence type="ECO:0000256" key="3">
    <source>
        <dbReference type="ARBA" id="ARBA00047206"/>
    </source>
</evidence>
<dbReference type="Gene3D" id="3.40.50.300">
    <property type="entry name" value="P-loop containing nucleotide triphosphate hydrolases"/>
    <property type="match status" value="1"/>
</dbReference>
<name>A0A381PAU9_9ZZZZ</name>
<dbReference type="FunFam" id="3.30.450.90:FF:000001">
    <property type="entry name" value="Type II secretion system ATPase GspE"/>
    <property type="match status" value="1"/>
</dbReference>
<accession>A0A381PAU9</accession>
<protein>
    <recommendedName>
        <fullName evidence="3">General secretion pathway protein E</fullName>
    </recommendedName>
</protein>
<dbReference type="GO" id="GO:0005886">
    <property type="term" value="C:plasma membrane"/>
    <property type="evidence" value="ECO:0007669"/>
    <property type="project" value="TreeGrafter"/>
</dbReference>
<dbReference type="GO" id="GO:0015628">
    <property type="term" value="P:protein secretion by the type II secretion system"/>
    <property type="evidence" value="ECO:0007669"/>
    <property type="project" value="TreeGrafter"/>
</dbReference>
<proteinExistence type="predicted"/>
<dbReference type="Pfam" id="PF00437">
    <property type="entry name" value="T2SSE"/>
    <property type="match status" value="1"/>
</dbReference>
<dbReference type="EMBL" id="UINC01000882">
    <property type="protein sequence ID" value="SUZ62623.1"/>
    <property type="molecule type" value="Genomic_DNA"/>
</dbReference>
<dbReference type="InterPro" id="IPR037257">
    <property type="entry name" value="T2SS_E_N_sf"/>
</dbReference>
<evidence type="ECO:0000256" key="2">
    <source>
        <dbReference type="ARBA" id="ARBA00022840"/>
    </source>
</evidence>
<dbReference type="GO" id="GO:0016887">
    <property type="term" value="F:ATP hydrolysis activity"/>
    <property type="evidence" value="ECO:0007669"/>
    <property type="project" value="TreeGrafter"/>
</dbReference>
<dbReference type="Pfam" id="PF22341">
    <property type="entry name" value="GSPE_N1E"/>
    <property type="match status" value="1"/>
</dbReference>
<feature type="domain" description="Bacterial type II secretion system protein E" evidence="4">
    <location>
        <begin position="316"/>
        <end position="330"/>
    </location>
</feature>
<dbReference type="Gene3D" id="3.30.450.90">
    <property type="match status" value="1"/>
</dbReference>
<dbReference type="Gene3D" id="3.30.300.160">
    <property type="entry name" value="Type II secretion system, protein E, N-terminal domain"/>
    <property type="match status" value="1"/>
</dbReference>
<dbReference type="InterPro" id="IPR001482">
    <property type="entry name" value="T2SS/T4SS_dom"/>
</dbReference>
<dbReference type="PROSITE" id="PS00662">
    <property type="entry name" value="T2SP_E"/>
    <property type="match status" value="1"/>
</dbReference>
<dbReference type="SUPFAM" id="SSF52540">
    <property type="entry name" value="P-loop containing nucleoside triphosphate hydrolases"/>
    <property type="match status" value="1"/>
</dbReference>
<organism evidence="5">
    <name type="scientific">marine metagenome</name>
    <dbReference type="NCBI Taxonomy" id="408172"/>
    <lineage>
        <taxon>unclassified sequences</taxon>
        <taxon>metagenomes</taxon>
        <taxon>ecological metagenomes</taxon>
    </lineage>
</organism>
<reference evidence="5" key="1">
    <citation type="submission" date="2018-05" db="EMBL/GenBank/DDBJ databases">
        <authorList>
            <person name="Lanie J.A."/>
            <person name="Ng W.-L."/>
            <person name="Kazmierczak K.M."/>
            <person name="Andrzejewski T.M."/>
            <person name="Davidsen T.M."/>
            <person name="Wayne K.J."/>
            <person name="Tettelin H."/>
            <person name="Glass J.I."/>
            <person name="Rusch D."/>
            <person name="Podicherti R."/>
            <person name="Tsui H.-C.T."/>
            <person name="Winkler M.E."/>
        </authorList>
    </citation>
    <scope>NUCLEOTIDE SEQUENCE</scope>
</reference>
<dbReference type="CDD" id="cd01129">
    <property type="entry name" value="PulE-GspE-like"/>
    <property type="match status" value="1"/>
</dbReference>
<dbReference type="InterPro" id="IPR027417">
    <property type="entry name" value="P-loop_NTPase"/>
</dbReference>
<dbReference type="GO" id="GO:0005524">
    <property type="term" value="F:ATP binding"/>
    <property type="evidence" value="ECO:0007669"/>
    <property type="project" value="UniProtKB-KW"/>
</dbReference>
<sequence>MSGPISSEHTKSLLPYDYVKSRQIIAFQENGHCLVLSTAPIDLKTYHELSRYLEQNLKVEDCDHETFDQLITQVFSGENESGLLSEELGDGFDLKSFANSIAPTEDLLSGTDDAPIIKLINGIISQAIKQRASDIHFEPYEESFIVRFRIDGILRTVLTQDARIAPIVISRIKILSRLDISERRLPQDGRFSLSLGKKSVDVRVSTLPSSYGERIVLRLLDKESSQINIDDLGLNKLVLSNLKKTLRATEGMILVTGPTGSGKTTTLYASIRHINNQTQNILTVEDPVEYTLTGIGQTQVNNKTGYDFSTGLRSILRQDPDIVMLGEIRDEETARIAIQASLTGHLVLSTVHTTSAVGAITRLRDMGIESYLLASSIKTIIAQRLVRRLCEACKVSATISVSNADLLGLKAGSKTFMPEGCAQCDGSGYQGRIAIAESVLVDADMKNLIHEETSEQELQAFAFKKSDSIHEMGSDLIKTGMTSVNELIRLNNQAEDAGI</sequence>
<dbReference type="GO" id="GO:0015627">
    <property type="term" value="C:type II protein secretion system complex"/>
    <property type="evidence" value="ECO:0007669"/>
    <property type="project" value="TreeGrafter"/>
</dbReference>
<dbReference type="SUPFAM" id="SSF160246">
    <property type="entry name" value="EspE N-terminal domain-like"/>
    <property type="match status" value="1"/>
</dbReference>
<gene>
    <name evidence="5" type="ORF">METZ01_LOCUS15477</name>
</gene>
<dbReference type="PANTHER" id="PTHR30258:SF27">
    <property type="entry name" value="BACTERIOPHAGE ADSORPTION PROTEIN B-RELATED"/>
    <property type="match status" value="1"/>
</dbReference>
<dbReference type="AlphaFoldDB" id="A0A381PAU9"/>
<keyword evidence="1" id="KW-0547">Nucleotide-binding</keyword>
<dbReference type="PANTHER" id="PTHR30258">
    <property type="entry name" value="TYPE II SECRETION SYSTEM PROTEIN GSPE-RELATED"/>
    <property type="match status" value="1"/>
</dbReference>
<evidence type="ECO:0000313" key="5">
    <source>
        <dbReference type="EMBL" id="SUZ62623.1"/>
    </source>
</evidence>
<evidence type="ECO:0000256" key="1">
    <source>
        <dbReference type="ARBA" id="ARBA00022741"/>
    </source>
</evidence>
<evidence type="ECO:0000259" key="4">
    <source>
        <dbReference type="PROSITE" id="PS00662"/>
    </source>
</evidence>
<keyword evidence="2" id="KW-0067">ATP-binding</keyword>